<dbReference type="InterPro" id="IPR008979">
    <property type="entry name" value="Galactose-bd-like_sf"/>
</dbReference>
<feature type="non-terminal residue" evidence="1">
    <location>
        <position position="1"/>
    </location>
</feature>
<dbReference type="SUPFAM" id="SSF49785">
    <property type="entry name" value="Galactose-binding domain-like"/>
    <property type="match status" value="1"/>
</dbReference>
<evidence type="ECO:0000313" key="1">
    <source>
        <dbReference type="EMBL" id="KMS78309.1"/>
    </source>
</evidence>
<name>A0ABR5HX56_STRLW</name>
<accession>A0ABR5HX56</accession>
<gene>
    <name evidence="1" type="ORF">ACH49_16630</name>
</gene>
<evidence type="ECO:0000313" key="2">
    <source>
        <dbReference type="Proteomes" id="UP000037274"/>
    </source>
</evidence>
<dbReference type="EMBL" id="LFEH01000055">
    <property type="protein sequence ID" value="KMS78309.1"/>
    <property type="molecule type" value="Genomic_DNA"/>
</dbReference>
<organism evidence="1 2">
    <name type="scientific">Streptomyces leeuwenhoekii</name>
    <dbReference type="NCBI Taxonomy" id="1437453"/>
    <lineage>
        <taxon>Bacteria</taxon>
        <taxon>Bacillati</taxon>
        <taxon>Actinomycetota</taxon>
        <taxon>Actinomycetes</taxon>
        <taxon>Kitasatosporales</taxon>
        <taxon>Streptomycetaceae</taxon>
        <taxon>Streptomyces</taxon>
    </lineage>
</organism>
<dbReference type="Proteomes" id="UP000037274">
    <property type="component" value="Unassembled WGS sequence"/>
</dbReference>
<protein>
    <submittedName>
        <fullName evidence="1">Uncharacterized protein</fullName>
    </submittedName>
</protein>
<keyword evidence="2" id="KW-1185">Reference proteome</keyword>
<reference evidence="1 2" key="1">
    <citation type="submission" date="2015-06" db="EMBL/GenBank/DDBJ databases">
        <title>Draft genome sequence of Streptomyces leeuwenhoekii C58, which produces the novel lasso peptide, chaxapeptin.</title>
        <authorList>
            <person name="Yi Y."/>
            <person name="Hai D."/>
            <person name="Jaspars M."/>
            <person name="Sheng H."/>
            <person name="Rateb M.E."/>
            <person name="Bull A."/>
            <person name="Goodfellow M."/>
            <person name="Asenjo J.A."/>
            <person name="Ebel R."/>
        </authorList>
    </citation>
    <scope>NUCLEOTIDE SEQUENCE [LARGE SCALE GENOMIC DNA]</scope>
    <source>
        <strain evidence="1 2">C58</strain>
    </source>
</reference>
<sequence length="437" mass="46545">ETVAVTVAPRLMSGSVVPYADSSFEQGVAGWTVTSGVATLARTSPWGSSSYEGSYALAVTSSTATTSTVRSARWPVTPGVNWRAQAIMRTAGGTWSSVTVRVRWYDAAGADLGASTGVGYALAGTGWYACAADAVAPDAAAQAAVELVPAASAAGSVLHVDAVTLWQVLPQTAVEARPDDGYVLLTLRELPLDYLLTVYRVTSDGKRAPVRGANGLIVQQVITSDAMLIEDHEAPLGQPVHYRIEVYSPAGALAFTRSSESVTLTLADINTAWLKDPGNPQRNCLVMVERAPDWQRPIEQAVHVVRGRRNKVVLSGRRQGLEGDLAIWTRSDAEREALHLLLDSGNTLLWQAASGMGVTDMYVAVGEATEARVSPLAQEPWRAWSLPLVEQDMPVTTGVGGARGRTWQDVVTEFATCADLLPVYATSEALLLDRRTG</sequence>
<proteinExistence type="predicted"/>
<comment type="caution">
    <text evidence="1">The sequence shown here is derived from an EMBL/GenBank/DDBJ whole genome shotgun (WGS) entry which is preliminary data.</text>
</comment>
<dbReference type="Gene3D" id="2.60.120.260">
    <property type="entry name" value="Galactose-binding domain-like"/>
    <property type="match status" value="1"/>
</dbReference>